<dbReference type="Proteomes" id="UP000489190">
    <property type="component" value="Unassembled WGS sequence"/>
</dbReference>
<accession>A0A7X1XB14</accession>
<feature type="domain" description="HTH marR-type" evidence="4">
    <location>
        <begin position="1"/>
        <end position="78"/>
    </location>
</feature>
<dbReference type="InterPro" id="IPR036388">
    <property type="entry name" value="WH-like_DNA-bd_sf"/>
</dbReference>
<protein>
    <submittedName>
        <fullName evidence="6">Winged helix DNA-binding protein</fullName>
    </submittedName>
</protein>
<keyword evidence="2 6" id="KW-0238">DNA-binding</keyword>
<evidence type="ECO:0000313" key="5">
    <source>
        <dbReference type="EMBL" id="MQT46183.1"/>
    </source>
</evidence>
<evidence type="ECO:0000259" key="4">
    <source>
        <dbReference type="PROSITE" id="PS50995"/>
    </source>
</evidence>
<dbReference type="InterPro" id="IPR036390">
    <property type="entry name" value="WH_DNA-bd_sf"/>
</dbReference>
<evidence type="ECO:0000256" key="1">
    <source>
        <dbReference type="ARBA" id="ARBA00023015"/>
    </source>
</evidence>
<dbReference type="InterPro" id="IPR000835">
    <property type="entry name" value="HTH_MarR-typ"/>
</dbReference>
<dbReference type="GO" id="GO:0006950">
    <property type="term" value="P:response to stress"/>
    <property type="evidence" value="ECO:0007669"/>
    <property type="project" value="TreeGrafter"/>
</dbReference>
<dbReference type="AlphaFoldDB" id="A0A7X1XB14"/>
<dbReference type="PROSITE" id="PS50995">
    <property type="entry name" value="HTH_MARR_2"/>
    <property type="match status" value="1"/>
</dbReference>
<evidence type="ECO:0000256" key="2">
    <source>
        <dbReference type="ARBA" id="ARBA00023125"/>
    </source>
</evidence>
<dbReference type="Pfam" id="PF12802">
    <property type="entry name" value="MarR_2"/>
    <property type="match status" value="1"/>
</dbReference>
<dbReference type="GO" id="GO:0003700">
    <property type="term" value="F:DNA-binding transcription factor activity"/>
    <property type="evidence" value="ECO:0007669"/>
    <property type="project" value="InterPro"/>
</dbReference>
<dbReference type="Gene3D" id="1.10.10.10">
    <property type="entry name" value="Winged helix-like DNA-binding domain superfamily/Winged helix DNA-binding domain"/>
    <property type="match status" value="1"/>
</dbReference>
<keyword evidence="3" id="KW-0804">Transcription</keyword>
<gene>
    <name evidence="6" type="ORF">GHO39_03795</name>
    <name evidence="5" type="ORF">GHO40_05465</name>
</gene>
<evidence type="ECO:0000313" key="7">
    <source>
        <dbReference type="Proteomes" id="UP000441404"/>
    </source>
</evidence>
<dbReference type="GO" id="GO:0003677">
    <property type="term" value="F:DNA binding"/>
    <property type="evidence" value="ECO:0007669"/>
    <property type="project" value="UniProtKB-KW"/>
</dbReference>
<reference evidence="7 8" key="1">
    <citation type="submission" date="2019-10" db="EMBL/GenBank/DDBJ databases">
        <title>Evaluation of single-gene subtyping targets for Pseudomonas.</title>
        <authorList>
            <person name="Reichler S.J."/>
            <person name="Orsi R.H."/>
            <person name="Wiedmann M."/>
            <person name="Martin N.H."/>
            <person name="Murphy S.I."/>
        </authorList>
    </citation>
    <scope>NUCLEOTIDE SEQUENCE [LARGE SCALE GENOMIC DNA]</scope>
    <source>
        <strain evidence="6 8">FSL R10-3254</strain>
        <strain evidence="5 7">FSL R10-3257</strain>
    </source>
</reference>
<dbReference type="EMBL" id="WIWJ01000007">
    <property type="protein sequence ID" value="MQT46183.1"/>
    <property type="molecule type" value="Genomic_DNA"/>
</dbReference>
<dbReference type="SUPFAM" id="SSF46785">
    <property type="entry name" value="Winged helix' DNA-binding domain"/>
    <property type="match status" value="1"/>
</dbReference>
<dbReference type="Proteomes" id="UP000441404">
    <property type="component" value="Unassembled WGS sequence"/>
</dbReference>
<evidence type="ECO:0000313" key="6">
    <source>
        <dbReference type="EMBL" id="MQT88268.1"/>
    </source>
</evidence>
<dbReference type="PANTHER" id="PTHR33164:SF64">
    <property type="entry name" value="TRANSCRIPTIONAL REGULATOR SLYA"/>
    <property type="match status" value="1"/>
</dbReference>
<dbReference type="PRINTS" id="PR00598">
    <property type="entry name" value="HTHMARR"/>
</dbReference>
<dbReference type="PANTHER" id="PTHR33164">
    <property type="entry name" value="TRANSCRIPTIONAL REGULATOR, MARR FAMILY"/>
    <property type="match status" value="1"/>
</dbReference>
<dbReference type="InterPro" id="IPR039422">
    <property type="entry name" value="MarR/SlyA-like"/>
</dbReference>
<organism evidence="6 8">
    <name type="scientific">Pseudomonas helleri</name>
    <dbReference type="NCBI Taxonomy" id="1608996"/>
    <lineage>
        <taxon>Bacteria</taxon>
        <taxon>Pseudomonadati</taxon>
        <taxon>Pseudomonadota</taxon>
        <taxon>Gammaproteobacteria</taxon>
        <taxon>Pseudomonadales</taxon>
        <taxon>Pseudomonadaceae</taxon>
        <taxon>Pseudomonas</taxon>
    </lineage>
</organism>
<keyword evidence="1" id="KW-0805">Transcription regulation</keyword>
<name>A0A7X1XB14_9PSED</name>
<dbReference type="EMBL" id="WIWI01000007">
    <property type="protein sequence ID" value="MQT88268.1"/>
    <property type="molecule type" value="Genomic_DNA"/>
</dbReference>
<proteinExistence type="predicted"/>
<sequence length="78" mass="8988">MLRMGKNLMRQRELAQLLGLKDSAVVRVLDTLKNGGFLRLLQDPTDRRAKRLELTDEGRVLGQRIERIAGLLWQEFLG</sequence>
<comment type="caution">
    <text evidence="6">The sequence shown here is derived from an EMBL/GenBank/DDBJ whole genome shotgun (WGS) entry which is preliminary data.</text>
</comment>
<evidence type="ECO:0000256" key="3">
    <source>
        <dbReference type="ARBA" id="ARBA00023163"/>
    </source>
</evidence>
<evidence type="ECO:0000313" key="8">
    <source>
        <dbReference type="Proteomes" id="UP000489190"/>
    </source>
</evidence>